<evidence type="ECO:0000256" key="4">
    <source>
        <dbReference type="ARBA" id="ARBA00022692"/>
    </source>
</evidence>
<keyword evidence="4 12" id="KW-0812">Transmembrane</keyword>
<reference evidence="14" key="1">
    <citation type="submission" date="2025-08" db="UniProtKB">
        <authorList>
            <consortium name="RefSeq"/>
        </authorList>
    </citation>
    <scope>IDENTIFICATION</scope>
    <source>
        <tissue evidence="14">Whole organism</tissue>
    </source>
</reference>
<dbReference type="Pfam" id="PF09756">
    <property type="entry name" value="DDRGK"/>
    <property type="match status" value="1"/>
</dbReference>
<feature type="compositionally biased region" description="Basic and acidic residues" evidence="11">
    <location>
        <begin position="134"/>
        <end position="196"/>
    </location>
</feature>
<dbReference type="GO" id="GO:0005789">
    <property type="term" value="C:endoplasmic reticulum membrane"/>
    <property type="evidence" value="ECO:0007669"/>
    <property type="project" value="UniProtKB-SubCell"/>
</dbReference>
<accession>A0A8B7NB26</accession>
<feature type="transmembrane region" description="Helical" evidence="12">
    <location>
        <begin position="6"/>
        <end position="25"/>
    </location>
</feature>
<keyword evidence="7 12" id="KW-1133">Transmembrane helix</keyword>
<dbReference type="OMA" id="VEHGNKV"/>
<dbReference type="FunFam" id="1.10.10.10:FF:000143">
    <property type="entry name" value="DDRGK domain-containing protein 1"/>
    <property type="match status" value="1"/>
</dbReference>
<name>A0A8B7NB26_HYAAZ</name>
<evidence type="ECO:0000256" key="6">
    <source>
        <dbReference type="ARBA" id="ARBA00022824"/>
    </source>
</evidence>
<dbReference type="OrthoDB" id="2285710at2759"/>
<dbReference type="Gene3D" id="1.10.10.10">
    <property type="entry name" value="Winged helix-like DNA-binding domain superfamily/Winged helix DNA-binding domain"/>
    <property type="match status" value="1"/>
</dbReference>
<feature type="compositionally biased region" description="Basic residues" evidence="11">
    <location>
        <begin position="120"/>
        <end position="130"/>
    </location>
</feature>
<dbReference type="GO" id="GO:0044389">
    <property type="term" value="F:ubiquitin-like protein ligase binding"/>
    <property type="evidence" value="ECO:0007669"/>
    <property type="project" value="TreeGrafter"/>
</dbReference>
<comment type="function">
    <text evidence="9">Substrate adapter for ufmylation, the covalent attachment of the ubiquitin-like modifier UFM1 to substrate proteins. Required for ufmylation of Atg9; protects the nervous system during aging, possibly by stabilizing Atg9 and supporting its function.</text>
</comment>
<dbReference type="PANTHER" id="PTHR48176:SF1">
    <property type="entry name" value="DDRGK DOMAIN-CONTAINING PROTEIN 1"/>
    <property type="match status" value="1"/>
</dbReference>
<protein>
    <recommendedName>
        <fullName evidence="3">DDRGK domain-containing protein 1</fullName>
    </recommendedName>
</protein>
<evidence type="ECO:0000256" key="7">
    <source>
        <dbReference type="ARBA" id="ARBA00022989"/>
    </source>
</evidence>
<evidence type="ECO:0000256" key="2">
    <source>
        <dbReference type="ARBA" id="ARBA00009829"/>
    </source>
</evidence>
<evidence type="ECO:0000256" key="8">
    <source>
        <dbReference type="ARBA" id="ARBA00023136"/>
    </source>
</evidence>
<dbReference type="RefSeq" id="XP_018010784.1">
    <property type="nucleotide sequence ID" value="XM_018155295.2"/>
</dbReference>
<evidence type="ECO:0000256" key="5">
    <source>
        <dbReference type="ARBA" id="ARBA00022786"/>
    </source>
</evidence>
<evidence type="ECO:0000256" key="12">
    <source>
        <dbReference type="SAM" id="Phobius"/>
    </source>
</evidence>
<evidence type="ECO:0000313" key="13">
    <source>
        <dbReference type="Proteomes" id="UP000694843"/>
    </source>
</evidence>
<dbReference type="GeneID" id="108668141"/>
<keyword evidence="8 12" id="KW-0472">Membrane</keyword>
<dbReference type="AlphaFoldDB" id="A0A8B7NB26"/>
<dbReference type="KEGG" id="hazt:108668141"/>
<evidence type="ECO:0000256" key="3">
    <source>
        <dbReference type="ARBA" id="ARBA00018218"/>
    </source>
</evidence>
<dbReference type="SUPFAM" id="SSF46785">
    <property type="entry name" value="Winged helix' DNA-binding domain"/>
    <property type="match status" value="1"/>
</dbReference>
<dbReference type="InterPro" id="IPR036390">
    <property type="entry name" value="WH_DNA-bd_sf"/>
</dbReference>
<dbReference type="InterPro" id="IPR036388">
    <property type="entry name" value="WH-like_DNA-bd_sf"/>
</dbReference>
<evidence type="ECO:0000256" key="10">
    <source>
        <dbReference type="ARBA" id="ARBA00049687"/>
    </source>
</evidence>
<keyword evidence="6" id="KW-0256">Endoplasmic reticulum</keyword>
<dbReference type="InterPro" id="IPR050899">
    <property type="entry name" value="DDRGK_domain-containing"/>
</dbReference>
<keyword evidence="13" id="KW-1185">Reference proteome</keyword>
<proteinExistence type="inferred from homology"/>
<gene>
    <name evidence="14" type="primary">LOC108668141</name>
</gene>
<evidence type="ECO:0000256" key="1">
    <source>
        <dbReference type="ARBA" id="ARBA00004389"/>
    </source>
</evidence>
<evidence type="ECO:0000256" key="11">
    <source>
        <dbReference type="SAM" id="MobiDB-lite"/>
    </source>
</evidence>
<feature type="region of interest" description="Disordered" evidence="11">
    <location>
        <begin position="74"/>
        <end position="196"/>
    </location>
</feature>
<keyword evidence="5" id="KW-0833">Ubl conjugation pathway</keyword>
<dbReference type="Proteomes" id="UP000694843">
    <property type="component" value="Unplaced"/>
</dbReference>
<feature type="compositionally biased region" description="Acidic residues" evidence="11">
    <location>
        <begin position="104"/>
        <end position="113"/>
    </location>
</feature>
<comment type="similarity">
    <text evidence="2">Belongs to the DDRGK1 family.</text>
</comment>
<evidence type="ECO:0000256" key="9">
    <source>
        <dbReference type="ARBA" id="ARBA00049608"/>
    </source>
</evidence>
<dbReference type="SMART" id="SM01128">
    <property type="entry name" value="DDRGK"/>
    <property type="match status" value="1"/>
</dbReference>
<organism evidence="13 14">
    <name type="scientific">Hyalella azteca</name>
    <name type="common">Amphipod</name>
    <dbReference type="NCBI Taxonomy" id="294128"/>
    <lineage>
        <taxon>Eukaryota</taxon>
        <taxon>Metazoa</taxon>
        <taxon>Ecdysozoa</taxon>
        <taxon>Arthropoda</taxon>
        <taxon>Crustacea</taxon>
        <taxon>Multicrustacea</taxon>
        <taxon>Malacostraca</taxon>
        <taxon>Eumalacostraca</taxon>
        <taxon>Peracarida</taxon>
        <taxon>Amphipoda</taxon>
        <taxon>Senticaudata</taxon>
        <taxon>Talitrida</taxon>
        <taxon>Talitroidea</taxon>
        <taxon>Hyalellidae</taxon>
        <taxon>Hyalella</taxon>
    </lineage>
</organism>
<sequence>MSDPVVAYAIIATIISIILGVIFYLKTKLKEGPVEPAETQLHAETTVRRAAGNNRGAQQRNTRARLQAVLAERRGEVEVEEPPTPPPHMAAAAAAMPVQHHSSDEEEGDDDEAGTVMAHKGGKIGKKKAAKLQLKAEKKAQREAEEREREEQRIKDAQREEEEKLKKEEEAAEEAKRLEEEKRRQEERERKEQEEYEKMKAAFTIEESGFDQNVDDKNEEDLLHEFVTFIKQEKVVVLEELAARFRLKTQAVINRVQDLQSQGTLTGVLDERGKFIYISMDELEGIAKFIRQRGRVTLSELAEASGTLISLSPDQPVVAAS</sequence>
<dbReference type="PANTHER" id="PTHR48176">
    <property type="entry name" value="DDRGK DOMAIN-CONTAINING PROTEIN 1"/>
    <property type="match status" value="1"/>
</dbReference>
<comment type="subunit">
    <text evidence="10">Interacts with Atg9; the interaction is transient.</text>
</comment>
<dbReference type="InterPro" id="IPR019153">
    <property type="entry name" value="DDRGK_dom-contain"/>
</dbReference>
<comment type="subcellular location">
    <subcellularLocation>
        <location evidence="1">Endoplasmic reticulum membrane</location>
        <topology evidence="1">Single-pass membrane protein</topology>
    </subcellularLocation>
</comment>
<evidence type="ECO:0000313" key="14">
    <source>
        <dbReference type="RefSeq" id="XP_018010784.1"/>
    </source>
</evidence>